<comment type="caution">
    <text evidence="2">The sequence shown here is derived from an EMBL/GenBank/DDBJ whole genome shotgun (WGS) entry which is preliminary data.</text>
</comment>
<keyword evidence="1" id="KW-1133">Transmembrane helix</keyword>
<dbReference type="AlphaFoldDB" id="A0AAW2ZHM5"/>
<sequence>MVYGFHVCYVTFMASLLSYVVYIVLLDSQRLDKLVAPLSTYAFALMWNTPHQRVIFLCYNFCYLLCLVPFTKRVNAECAEKRKSIQRITISMEPADKTQNYNLLQQATILFFLSVPVFQFVIAREQKFNVDATPSTGALGMLSNQTYPLFNGFQMAAEKWCTFILAVFFLWSSVHTVDQDSEDKQEQQVGNKEDQSVFIGDSSEETTPSPATEDLFYNANLVATMSLLPTLFCTTTLFLILCVMGAKNAFEECIMITVALSVISFAYCLVHLWSAHFHKIGNLFGNLYVRIKHKQQTKQNKYKSDVELDSVA</sequence>
<keyword evidence="1" id="KW-0812">Transmembrane</keyword>
<organism evidence="2 3">
    <name type="scientific">Acrasis kona</name>
    <dbReference type="NCBI Taxonomy" id="1008807"/>
    <lineage>
        <taxon>Eukaryota</taxon>
        <taxon>Discoba</taxon>
        <taxon>Heterolobosea</taxon>
        <taxon>Tetramitia</taxon>
        <taxon>Eutetramitia</taxon>
        <taxon>Acrasidae</taxon>
        <taxon>Acrasis</taxon>
    </lineage>
</organism>
<feature type="transmembrane region" description="Helical" evidence="1">
    <location>
        <begin position="7"/>
        <end position="25"/>
    </location>
</feature>
<keyword evidence="3" id="KW-1185">Reference proteome</keyword>
<evidence type="ECO:0000313" key="3">
    <source>
        <dbReference type="Proteomes" id="UP001431209"/>
    </source>
</evidence>
<accession>A0AAW2ZHM5</accession>
<keyword evidence="1" id="KW-0472">Membrane</keyword>
<reference evidence="2 3" key="1">
    <citation type="submission" date="2024-03" db="EMBL/GenBank/DDBJ databases">
        <title>The Acrasis kona genome and developmental transcriptomes reveal deep origins of eukaryotic multicellular pathways.</title>
        <authorList>
            <person name="Sheikh S."/>
            <person name="Fu C.-J."/>
            <person name="Brown M.W."/>
            <person name="Baldauf S.L."/>
        </authorList>
    </citation>
    <scope>NUCLEOTIDE SEQUENCE [LARGE SCALE GENOMIC DNA]</scope>
    <source>
        <strain evidence="2 3">ATCC MYA-3509</strain>
    </source>
</reference>
<proteinExistence type="predicted"/>
<feature type="transmembrane region" description="Helical" evidence="1">
    <location>
        <begin position="215"/>
        <end position="241"/>
    </location>
</feature>
<name>A0AAW2ZHM5_9EUKA</name>
<feature type="transmembrane region" description="Helical" evidence="1">
    <location>
        <begin position="54"/>
        <end position="71"/>
    </location>
</feature>
<dbReference type="Proteomes" id="UP001431209">
    <property type="component" value="Unassembled WGS sequence"/>
</dbReference>
<evidence type="ECO:0000256" key="1">
    <source>
        <dbReference type="SAM" id="Phobius"/>
    </source>
</evidence>
<evidence type="ECO:0000313" key="2">
    <source>
        <dbReference type="EMBL" id="KAL0488152.1"/>
    </source>
</evidence>
<feature type="non-terminal residue" evidence="2">
    <location>
        <position position="312"/>
    </location>
</feature>
<gene>
    <name evidence="2" type="ORF">AKO1_008983</name>
</gene>
<dbReference type="EMBL" id="JAOPGA020001408">
    <property type="protein sequence ID" value="KAL0488152.1"/>
    <property type="molecule type" value="Genomic_DNA"/>
</dbReference>
<protein>
    <submittedName>
        <fullName evidence="2">Uncharacterized protein</fullName>
    </submittedName>
</protein>
<feature type="transmembrane region" description="Helical" evidence="1">
    <location>
        <begin position="253"/>
        <end position="273"/>
    </location>
</feature>